<evidence type="ECO:0000256" key="4">
    <source>
        <dbReference type="ARBA" id="ARBA00022989"/>
    </source>
</evidence>
<dbReference type="Proteomes" id="UP000268350">
    <property type="component" value="Unassembled WGS sequence"/>
</dbReference>
<comment type="subcellular location">
    <subcellularLocation>
        <location evidence="1">Cell membrane</location>
        <topology evidence="1">Multi-pass membrane protein</topology>
    </subcellularLocation>
</comment>
<name>A0A3B0JFS4_DROGU</name>
<keyword evidence="6" id="KW-0675">Receptor</keyword>
<evidence type="ECO:0000313" key="10">
    <source>
        <dbReference type="EMBL" id="SPP81244.1"/>
    </source>
</evidence>
<dbReference type="EMBL" id="OUUW01000005">
    <property type="protein sequence ID" value="SPP81244.1"/>
    <property type="molecule type" value="Genomic_DNA"/>
</dbReference>
<reference evidence="11" key="1">
    <citation type="submission" date="2018-01" db="EMBL/GenBank/DDBJ databases">
        <authorList>
            <person name="Alioto T."/>
            <person name="Alioto T."/>
        </authorList>
    </citation>
    <scope>NUCLEOTIDE SEQUENCE [LARGE SCALE GENOMIC DNA]</scope>
</reference>
<keyword evidence="2" id="KW-1003">Cell membrane</keyword>
<evidence type="ECO:0000256" key="6">
    <source>
        <dbReference type="ARBA" id="ARBA00023170"/>
    </source>
</evidence>
<feature type="signal peptide" evidence="9">
    <location>
        <begin position="1"/>
        <end position="21"/>
    </location>
</feature>
<evidence type="ECO:0000313" key="11">
    <source>
        <dbReference type="Proteomes" id="UP000268350"/>
    </source>
</evidence>
<gene>
    <name evidence="10" type="ORF">DGUA_6G006246</name>
</gene>
<keyword evidence="5 8" id="KW-0472">Membrane</keyword>
<proteinExistence type="predicted"/>
<dbReference type="PANTHER" id="PTHR42643:SF41">
    <property type="entry name" value="IONOTROPIC RECEPTOR 20A-RELATED"/>
    <property type="match status" value="1"/>
</dbReference>
<sequence length="701" mass="81103">MRQLWLFQFILVAVQCPGWQCFELQFLQQLEAELHFEYVLLLGNSEPIWLKSLWQLPVSVIQIDEQFPHVNYNLSKHHAKNFLSIGFVGDDFPEALLEAIHLNLRMLNTVPILFVMRNQKMRVQTLLEWCWLHEFLNVQFIYEDFEQPGHILYSYTPFPILQFIERRLENTTLLFPPRMTDLHGYQLPFVVGGSAPRLIVYRGSDGELMYTGFVGNLMKCIEQRFNCRLVQPHPFNESAIPPALQLIGAVRNGSAEFALAAIYPQWPFAGYTYPFELMSWCLMMPVPEEIPRRELYTLVFEWPAFLLTLLALVAISLVLGMALRLHGYRVRANEFVLHNSCLRGLLGQSFAEVFHAPPLVRGIYLEISVLGILIAAWYNSYFSAYVTSAPLRPPFTSYDSIARSQTKIVVWTADSMEKYESIFHFEPDYKQFIELRDSFNTKYGYMLPLEKWLLISQEQKVFSSPLFTMQEELCFFRAIPIVFPIKENSIFQEALNRLILESLATGLINHWREMAFTEMIKAGQMSLVDRGKPKEFRAMQLMDLQQISLGFALMMAAAALVFLLELMWFYRQQIRDRARNGDSSIVMDCPALILGCLWLICLGANASKVVHLLDRIRQESRFDYLLLMKNRNATLPDQAWNGSSLAMELMDELSIPVLQLDENVSYFLHNSISNRLVSVVYLSNGRLEEHDGLLRALVANL</sequence>
<dbReference type="AlphaFoldDB" id="A0A3B0JFS4"/>
<evidence type="ECO:0000256" key="5">
    <source>
        <dbReference type="ARBA" id="ARBA00023136"/>
    </source>
</evidence>
<evidence type="ECO:0000256" key="3">
    <source>
        <dbReference type="ARBA" id="ARBA00022692"/>
    </source>
</evidence>
<evidence type="ECO:0000256" key="7">
    <source>
        <dbReference type="ARBA" id="ARBA00023180"/>
    </source>
</evidence>
<dbReference type="OrthoDB" id="7959891at2759"/>
<feature type="chain" id="PRO_5017320148" evidence="9">
    <location>
        <begin position="22"/>
        <end position="701"/>
    </location>
</feature>
<organism evidence="10 11">
    <name type="scientific">Drosophila guanche</name>
    <name type="common">Fruit fly</name>
    <dbReference type="NCBI Taxonomy" id="7266"/>
    <lineage>
        <taxon>Eukaryota</taxon>
        <taxon>Metazoa</taxon>
        <taxon>Ecdysozoa</taxon>
        <taxon>Arthropoda</taxon>
        <taxon>Hexapoda</taxon>
        <taxon>Insecta</taxon>
        <taxon>Pterygota</taxon>
        <taxon>Neoptera</taxon>
        <taxon>Endopterygota</taxon>
        <taxon>Diptera</taxon>
        <taxon>Brachycera</taxon>
        <taxon>Muscomorpha</taxon>
        <taxon>Ephydroidea</taxon>
        <taxon>Drosophilidae</taxon>
        <taxon>Drosophila</taxon>
        <taxon>Sophophora</taxon>
    </lineage>
</organism>
<feature type="transmembrane region" description="Helical" evidence="8">
    <location>
        <begin position="302"/>
        <end position="323"/>
    </location>
</feature>
<keyword evidence="4 8" id="KW-1133">Transmembrane helix</keyword>
<feature type="transmembrane region" description="Helical" evidence="8">
    <location>
        <begin position="590"/>
        <end position="613"/>
    </location>
</feature>
<evidence type="ECO:0000256" key="1">
    <source>
        <dbReference type="ARBA" id="ARBA00004651"/>
    </source>
</evidence>
<evidence type="ECO:0000256" key="8">
    <source>
        <dbReference type="SAM" id="Phobius"/>
    </source>
</evidence>
<feature type="transmembrane region" description="Helical" evidence="8">
    <location>
        <begin position="547"/>
        <end position="570"/>
    </location>
</feature>
<accession>A0A3B0JFS4</accession>
<dbReference type="PANTHER" id="PTHR42643">
    <property type="entry name" value="IONOTROPIC RECEPTOR 20A-RELATED"/>
    <property type="match status" value="1"/>
</dbReference>
<protein>
    <submittedName>
        <fullName evidence="10">Uncharacterized protein</fullName>
    </submittedName>
</protein>
<evidence type="ECO:0000256" key="9">
    <source>
        <dbReference type="SAM" id="SignalP"/>
    </source>
</evidence>
<dbReference type="SUPFAM" id="SSF53850">
    <property type="entry name" value="Periplasmic binding protein-like II"/>
    <property type="match status" value="1"/>
</dbReference>
<dbReference type="InterPro" id="IPR052192">
    <property type="entry name" value="Insect_Ionotropic_Sensory_Rcpt"/>
</dbReference>
<dbReference type="GO" id="GO:0005886">
    <property type="term" value="C:plasma membrane"/>
    <property type="evidence" value="ECO:0007669"/>
    <property type="project" value="UniProtKB-SubCell"/>
</dbReference>
<evidence type="ECO:0000256" key="2">
    <source>
        <dbReference type="ARBA" id="ARBA00022475"/>
    </source>
</evidence>
<dbReference type="OMA" id="FTMREDL"/>
<keyword evidence="11" id="KW-1185">Reference proteome</keyword>
<keyword evidence="3 8" id="KW-0812">Transmembrane</keyword>
<keyword evidence="9" id="KW-0732">Signal</keyword>
<keyword evidence="7" id="KW-0325">Glycoprotein</keyword>